<evidence type="ECO:0000313" key="1">
    <source>
        <dbReference type="EMBL" id="SVB63562.1"/>
    </source>
</evidence>
<dbReference type="AlphaFoldDB" id="A0A382FLS5"/>
<name>A0A382FLS5_9ZZZZ</name>
<protein>
    <submittedName>
        <fullName evidence="1">Uncharacterized protein</fullName>
    </submittedName>
</protein>
<proteinExistence type="predicted"/>
<reference evidence="1" key="1">
    <citation type="submission" date="2018-05" db="EMBL/GenBank/DDBJ databases">
        <authorList>
            <person name="Lanie J.A."/>
            <person name="Ng W.-L."/>
            <person name="Kazmierczak K.M."/>
            <person name="Andrzejewski T.M."/>
            <person name="Davidsen T.M."/>
            <person name="Wayne K.J."/>
            <person name="Tettelin H."/>
            <person name="Glass J.I."/>
            <person name="Rusch D."/>
            <person name="Podicherti R."/>
            <person name="Tsui H.-C.T."/>
            <person name="Winkler M.E."/>
        </authorList>
    </citation>
    <scope>NUCLEOTIDE SEQUENCE</scope>
</reference>
<gene>
    <name evidence="1" type="ORF">METZ01_LOCUS216416</name>
</gene>
<accession>A0A382FLS5</accession>
<organism evidence="1">
    <name type="scientific">marine metagenome</name>
    <dbReference type="NCBI Taxonomy" id="408172"/>
    <lineage>
        <taxon>unclassified sequences</taxon>
        <taxon>metagenomes</taxon>
        <taxon>ecological metagenomes</taxon>
    </lineage>
</organism>
<dbReference type="EMBL" id="UINC01050514">
    <property type="protein sequence ID" value="SVB63562.1"/>
    <property type="molecule type" value="Genomic_DNA"/>
</dbReference>
<sequence length="66" mass="7216">MDTTMAQKTFEINIRFDAESKDSAVALAETLAGYLDGRADGWALSVDECRNDTVILWAESGGDEPF</sequence>